<reference evidence="1 2" key="1">
    <citation type="journal article" date="2019" name="Int. J. Syst. Evol. Microbiol.">
        <title>The Global Catalogue of Microorganisms (GCM) 10K type strain sequencing project: providing services to taxonomists for standard genome sequencing and annotation.</title>
        <authorList>
            <consortium name="The Broad Institute Genomics Platform"/>
            <consortium name="The Broad Institute Genome Sequencing Center for Infectious Disease"/>
            <person name="Wu L."/>
            <person name="Ma J."/>
        </authorList>
    </citation>
    <scope>NUCLEOTIDE SEQUENCE [LARGE SCALE GENOMIC DNA]</scope>
    <source>
        <strain evidence="1 2">JCM 15089</strain>
    </source>
</reference>
<keyword evidence="2" id="KW-1185">Reference proteome</keyword>
<gene>
    <name evidence="1" type="ORF">GCM10008942_03150</name>
</gene>
<protein>
    <submittedName>
        <fullName evidence="1">DUF4810 domain-containing protein</fullName>
    </submittedName>
</protein>
<comment type="caution">
    <text evidence="1">The sequence shown here is derived from an EMBL/GenBank/DDBJ whole genome shotgun (WGS) entry which is preliminary data.</text>
</comment>
<dbReference type="EMBL" id="BAAADD010000001">
    <property type="protein sequence ID" value="GAA0558044.1"/>
    <property type="molecule type" value="Genomic_DNA"/>
</dbReference>
<evidence type="ECO:0000313" key="1">
    <source>
        <dbReference type="EMBL" id="GAA0558044.1"/>
    </source>
</evidence>
<proteinExistence type="predicted"/>
<organism evidence="1 2">
    <name type="scientific">Rhizomicrobium electricum</name>
    <dbReference type="NCBI Taxonomy" id="480070"/>
    <lineage>
        <taxon>Bacteria</taxon>
        <taxon>Pseudomonadati</taxon>
        <taxon>Pseudomonadota</taxon>
        <taxon>Alphaproteobacteria</taxon>
        <taxon>Micropepsales</taxon>
        <taxon>Micropepsaceae</taxon>
        <taxon>Rhizomicrobium</taxon>
    </lineage>
</organism>
<name>A0ABN1E3T6_9PROT</name>
<sequence>MLAAALPLAALVLAGCGTPTKYYWGNYEELVYANYAKPGAVALDKQIQILQGDAQKAQKEGRPLPPGFHAQLGYLYAQQGSADQAKVQFETEKQLFPESTVLMDRLIANMARK</sequence>
<dbReference type="PIRSF" id="PIRSF020555">
    <property type="entry name" value="UCP020555"/>
    <property type="match status" value="1"/>
</dbReference>
<dbReference type="Proteomes" id="UP001499951">
    <property type="component" value="Unassembled WGS sequence"/>
</dbReference>
<accession>A0ABN1E3T6</accession>
<dbReference type="Pfam" id="PF16068">
    <property type="entry name" value="DUF4810"/>
    <property type="match status" value="1"/>
</dbReference>
<dbReference type="InterPro" id="IPR014508">
    <property type="entry name" value="UCP020555_TPR-like"/>
</dbReference>
<evidence type="ECO:0000313" key="2">
    <source>
        <dbReference type="Proteomes" id="UP001499951"/>
    </source>
</evidence>